<name>A0A377HP20_GRIHO</name>
<dbReference type="GO" id="GO:0015483">
    <property type="term" value="F:long-chain fatty acid transporting porin activity"/>
    <property type="evidence" value="ECO:0007669"/>
    <property type="project" value="TreeGrafter"/>
</dbReference>
<dbReference type="GO" id="GO:0009279">
    <property type="term" value="C:cell outer membrane"/>
    <property type="evidence" value="ECO:0007669"/>
    <property type="project" value="UniProtKB-SubCell"/>
</dbReference>
<comment type="subcellular location">
    <subcellularLocation>
        <location evidence="1">Cell outer membrane</location>
        <topology evidence="1">Multi-pass membrane protein</topology>
    </subcellularLocation>
</comment>
<dbReference type="PANTHER" id="PTHR35093">
    <property type="entry name" value="OUTER MEMBRANE PROTEIN NMB0088-RELATED"/>
    <property type="match status" value="1"/>
</dbReference>
<evidence type="ECO:0000256" key="4">
    <source>
        <dbReference type="ARBA" id="ARBA00022692"/>
    </source>
</evidence>
<gene>
    <name evidence="9" type="ORF">NCTC11645_02425</name>
</gene>
<dbReference type="RefSeq" id="WP_040528486.1">
    <property type="nucleotide sequence ID" value="NZ_CABMOB010000001.1"/>
</dbReference>
<dbReference type="EMBL" id="UGHD01000002">
    <property type="protein sequence ID" value="STO58011.1"/>
    <property type="molecule type" value="Genomic_DNA"/>
</dbReference>
<evidence type="ECO:0000313" key="9">
    <source>
        <dbReference type="EMBL" id="STO58011.1"/>
    </source>
</evidence>
<dbReference type="Proteomes" id="UP000254512">
    <property type="component" value="Unassembled WGS sequence"/>
</dbReference>
<comment type="similarity">
    <text evidence="2">Belongs to the OmpP1/FadL family.</text>
</comment>
<evidence type="ECO:0000313" key="10">
    <source>
        <dbReference type="Proteomes" id="UP000254512"/>
    </source>
</evidence>
<dbReference type="Pfam" id="PF03349">
    <property type="entry name" value="Toluene_X"/>
    <property type="match status" value="1"/>
</dbReference>
<dbReference type="PANTHER" id="PTHR35093:SF3">
    <property type="entry name" value="LONG-CHAIN FATTY ACID TRANSPORT PROTEIN"/>
    <property type="match status" value="1"/>
</dbReference>
<reference evidence="9 10" key="1">
    <citation type="submission" date="2018-06" db="EMBL/GenBank/DDBJ databases">
        <authorList>
            <consortium name="Pathogen Informatics"/>
            <person name="Doyle S."/>
        </authorList>
    </citation>
    <scope>NUCLEOTIDE SEQUENCE [LARGE SCALE GENOMIC DNA]</scope>
    <source>
        <strain evidence="9 10">NCTC11645</strain>
    </source>
</reference>
<proteinExistence type="inferred from homology"/>
<dbReference type="SUPFAM" id="SSF56935">
    <property type="entry name" value="Porins"/>
    <property type="match status" value="1"/>
</dbReference>
<evidence type="ECO:0000256" key="6">
    <source>
        <dbReference type="ARBA" id="ARBA00023136"/>
    </source>
</evidence>
<evidence type="ECO:0000256" key="2">
    <source>
        <dbReference type="ARBA" id="ARBA00008163"/>
    </source>
</evidence>
<accession>A0A377HP20</accession>
<dbReference type="InterPro" id="IPR005017">
    <property type="entry name" value="OMPP1/FadL/TodX"/>
</dbReference>
<evidence type="ECO:0000256" key="8">
    <source>
        <dbReference type="SAM" id="SignalP"/>
    </source>
</evidence>
<dbReference type="AlphaFoldDB" id="A0A377HP20"/>
<feature type="signal peptide" evidence="8">
    <location>
        <begin position="1"/>
        <end position="23"/>
    </location>
</feature>
<keyword evidence="4" id="KW-0812">Transmembrane</keyword>
<feature type="chain" id="PRO_5016821965" evidence="8">
    <location>
        <begin position="24"/>
        <end position="417"/>
    </location>
</feature>
<evidence type="ECO:0000256" key="3">
    <source>
        <dbReference type="ARBA" id="ARBA00022452"/>
    </source>
</evidence>
<evidence type="ECO:0000256" key="1">
    <source>
        <dbReference type="ARBA" id="ARBA00004571"/>
    </source>
</evidence>
<dbReference type="Gene3D" id="2.40.160.60">
    <property type="entry name" value="Outer membrane protein transport protein (OMPP1/FadL/TodX)"/>
    <property type="match status" value="1"/>
</dbReference>
<protein>
    <submittedName>
        <fullName evidence="9">47 kDa outer membrane protein</fullName>
    </submittedName>
</protein>
<evidence type="ECO:0000256" key="7">
    <source>
        <dbReference type="ARBA" id="ARBA00023237"/>
    </source>
</evidence>
<dbReference type="GeneID" id="58897110"/>
<keyword evidence="3" id="KW-1134">Transmembrane beta strand</keyword>
<keyword evidence="6" id="KW-0472">Membrane</keyword>
<evidence type="ECO:0000256" key="5">
    <source>
        <dbReference type="ARBA" id="ARBA00022729"/>
    </source>
</evidence>
<organism evidence="9 10">
    <name type="scientific">Grimontia hollisae</name>
    <name type="common">Vibrio hollisae</name>
    <dbReference type="NCBI Taxonomy" id="673"/>
    <lineage>
        <taxon>Bacteria</taxon>
        <taxon>Pseudomonadati</taxon>
        <taxon>Pseudomonadota</taxon>
        <taxon>Gammaproteobacteria</taxon>
        <taxon>Vibrionales</taxon>
        <taxon>Vibrionaceae</taxon>
        <taxon>Grimontia</taxon>
    </lineage>
</organism>
<sequence>MSKKLSRCALAVTITLTAPTAWSAGFQVSEHSASGLGRAYAGEAAIADNASVIGRNPAQMTQFEERQISGALHIVNPEIDVTNTASGQKASDVAPIQLVPASYYVSPINDKWSWGMGLYTVYGVATDYPDAFETGDLAGDTSLVSVNLNPAIAYQVNEQLSVGGGINIVYAMAELNRHVGALTDSFNIDNRSAKLISMEGDTWGYGWNIGALFELDENNRFGIAYRSEVELDFEGDFTDHQGSVTGHKGNVVTGDLSVPLPAIAELSGFHQLREDLALHYSMMWSQWSTFTELKATGSECASDGVQGVCFEKKEEYESVFRWSIGTTYDISNDWTVRAGFAFDEQAGKSTLSIPDSDRFWYSAGATYKYSPNLTFDAGVTYIASKSGTFTENSRVGERTFSSKGAAYIGALQANYSF</sequence>
<dbReference type="STRING" id="673.AL542_14315"/>
<keyword evidence="5 8" id="KW-0732">Signal</keyword>
<dbReference type="KEGG" id="gho:AL542_14315"/>
<keyword evidence="7" id="KW-0998">Cell outer membrane</keyword>